<evidence type="ECO:0000256" key="12">
    <source>
        <dbReference type="ARBA" id="ARBA00047880"/>
    </source>
</evidence>
<keyword evidence="10 14" id="KW-0067">ATP-binding</keyword>
<evidence type="ECO:0000256" key="8">
    <source>
        <dbReference type="ARBA" id="ARBA00022777"/>
    </source>
</evidence>
<name>A0A933SHI2_UNCEI</name>
<dbReference type="CDD" id="cd02064">
    <property type="entry name" value="FAD_synthetase_N"/>
    <property type="match status" value="1"/>
</dbReference>
<evidence type="ECO:0000256" key="7">
    <source>
        <dbReference type="ARBA" id="ARBA00022741"/>
    </source>
</evidence>
<organism evidence="16 17">
    <name type="scientific">Eiseniibacteriota bacterium</name>
    <dbReference type="NCBI Taxonomy" id="2212470"/>
    <lineage>
        <taxon>Bacteria</taxon>
        <taxon>Candidatus Eiseniibacteriota</taxon>
    </lineage>
</organism>
<dbReference type="NCBIfam" id="NF004160">
    <property type="entry name" value="PRK05627.1-3"/>
    <property type="match status" value="1"/>
</dbReference>
<gene>
    <name evidence="16" type="ORF">HZA61_13115</name>
</gene>
<dbReference type="Proteomes" id="UP000696931">
    <property type="component" value="Unassembled WGS sequence"/>
</dbReference>
<dbReference type="GO" id="GO:0009231">
    <property type="term" value="P:riboflavin biosynthetic process"/>
    <property type="evidence" value="ECO:0007669"/>
    <property type="project" value="InterPro"/>
</dbReference>
<dbReference type="GO" id="GO:0009398">
    <property type="term" value="P:FMN biosynthetic process"/>
    <property type="evidence" value="ECO:0007669"/>
    <property type="project" value="UniProtKB-UniRule"/>
</dbReference>
<accession>A0A933SHI2</accession>
<dbReference type="AlphaFoldDB" id="A0A933SHI2"/>
<dbReference type="GO" id="GO:0008531">
    <property type="term" value="F:riboflavin kinase activity"/>
    <property type="evidence" value="ECO:0007669"/>
    <property type="project" value="UniProtKB-UniRule"/>
</dbReference>
<dbReference type="PIRSF" id="PIRSF004491">
    <property type="entry name" value="FAD_Synth"/>
    <property type="match status" value="1"/>
</dbReference>
<dbReference type="EC" id="2.7.1.26" evidence="14"/>
<comment type="catalytic activity">
    <reaction evidence="13 14">
        <text>FMN + ATP + H(+) = FAD + diphosphate</text>
        <dbReference type="Rhea" id="RHEA:17237"/>
        <dbReference type="ChEBI" id="CHEBI:15378"/>
        <dbReference type="ChEBI" id="CHEBI:30616"/>
        <dbReference type="ChEBI" id="CHEBI:33019"/>
        <dbReference type="ChEBI" id="CHEBI:57692"/>
        <dbReference type="ChEBI" id="CHEBI:58210"/>
        <dbReference type="EC" id="2.7.7.2"/>
    </reaction>
</comment>
<dbReference type="GO" id="GO:0006747">
    <property type="term" value="P:FAD biosynthetic process"/>
    <property type="evidence" value="ECO:0007669"/>
    <property type="project" value="UniProtKB-UniRule"/>
</dbReference>
<dbReference type="SUPFAM" id="SSF82114">
    <property type="entry name" value="Riboflavin kinase-like"/>
    <property type="match status" value="1"/>
</dbReference>
<evidence type="ECO:0000256" key="14">
    <source>
        <dbReference type="PIRNR" id="PIRNR004491"/>
    </source>
</evidence>
<comment type="catalytic activity">
    <reaction evidence="12 14">
        <text>riboflavin + ATP = FMN + ADP + H(+)</text>
        <dbReference type="Rhea" id="RHEA:14357"/>
        <dbReference type="ChEBI" id="CHEBI:15378"/>
        <dbReference type="ChEBI" id="CHEBI:30616"/>
        <dbReference type="ChEBI" id="CHEBI:57986"/>
        <dbReference type="ChEBI" id="CHEBI:58210"/>
        <dbReference type="ChEBI" id="CHEBI:456216"/>
        <dbReference type="EC" id="2.7.1.26"/>
    </reaction>
</comment>
<keyword evidence="11" id="KW-0511">Multifunctional enzyme</keyword>
<evidence type="ECO:0000256" key="10">
    <source>
        <dbReference type="ARBA" id="ARBA00022840"/>
    </source>
</evidence>
<dbReference type="Pfam" id="PF06574">
    <property type="entry name" value="FAD_syn"/>
    <property type="match status" value="1"/>
</dbReference>
<evidence type="ECO:0000256" key="11">
    <source>
        <dbReference type="ARBA" id="ARBA00023268"/>
    </source>
</evidence>
<dbReference type="Pfam" id="PF01687">
    <property type="entry name" value="Flavokinase"/>
    <property type="match status" value="1"/>
</dbReference>
<comment type="pathway">
    <text evidence="1 14">Cofactor biosynthesis; FAD biosynthesis; FAD from FMN: step 1/1.</text>
</comment>
<dbReference type="EMBL" id="JACRIW010000092">
    <property type="protein sequence ID" value="MBI5170423.1"/>
    <property type="molecule type" value="Genomic_DNA"/>
</dbReference>
<evidence type="ECO:0000313" key="16">
    <source>
        <dbReference type="EMBL" id="MBI5170423.1"/>
    </source>
</evidence>
<keyword evidence="6 14" id="KW-0548">Nucleotidyltransferase</keyword>
<dbReference type="NCBIfam" id="TIGR00083">
    <property type="entry name" value="ribF"/>
    <property type="match status" value="1"/>
</dbReference>
<dbReference type="FunFam" id="2.40.30.30:FF:000003">
    <property type="entry name" value="Riboflavin biosynthesis protein"/>
    <property type="match status" value="1"/>
</dbReference>
<dbReference type="PANTHER" id="PTHR22749:SF6">
    <property type="entry name" value="RIBOFLAVIN KINASE"/>
    <property type="match status" value="1"/>
</dbReference>
<dbReference type="InterPro" id="IPR002606">
    <property type="entry name" value="Riboflavin_kinase_bac"/>
</dbReference>
<keyword evidence="5 14" id="KW-0808">Transferase</keyword>
<dbReference type="InterPro" id="IPR015864">
    <property type="entry name" value="FAD_synthase"/>
</dbReference>
<evidence type="ECO:0000256" key="9">
    <source>
        <dbReference type="ARBA" id="ARBA00022827"/>
    </source>
</evidence>
<keyword evidence="9 14" id="KW-0274">FAD</keyword>
<keyword evidence="3 14" id="KW-0285">Flavoprotein</keyword>
<dbReference type="GO" id="GO:0005524">
    <property type="term" value="F:ATP binding"/>
    <property type="evidence" value="ECO:0007669"/>
    <property type="project" value="UniProtKB-UniRule"/>
</dbReference>
<evidence type="ECO:0000256" key="13">
    <source>
        <dbReference type="ARBA" id="ARBA00049494"/>
    </source>
</evidence>
<comment type="pathway">
    <text evidence="2 14">Cofactor biosynthesis; FMN biosynthesis; FMN from riboflavin (ATP route): step 1/1.</text>
</comment>
<reference evidence="16" key="1">
    <citation type="submission" date="2020-07" db="EMBL/GenBank/DDBJ databases">
        <title>Huge and variable diversity of episymbiotic CPR bacteria and DPANN archaea in groundwater ecosystems.</title>
        <authorList>
            <person name="He C.Y."/>
            <person name="Keren R."/>
            <person name="Whittaker M."/>
            <person name="Farag I.F."/>
            <person name="Doudna J."/>
            <person name="Cate J.H.D."/>
            <person name="Banfield J.F."/>
        </authorList>
    </citation>
    <scope>NUCLEOTIDE SEQUENCE</scope>
    <source>
        <strain evidence="16">NC_groundwater_1813_Pr3_B-0.1um_71_17</strain>
    </source>
</reference>
<evidence type="ECO:0000256" key="6">
    <source>
        <dbReference type="ARBA" id="ARBA00022695"/>
    </source>
</evidence>
<evidence type="ECO:0000256" key="2">
    <source>
        <dbReference type="ARBA" id="ARBA00005201"/>
    </source>
</evidence>
<evidence type="ECO:0000256" key="1">
    <source>
        <dbReference type="ARBA" id="ARBA00004726"/>
    </source>
</evidence>
<dbReference type="InterPro" id="IPR023468">
    <property type="entry name" value="Riboflavin_kinase"/>
</dbReference>
<sequence>MSVVAVGVFDGLHRGHRALFERALARAAGDRCVAVSFDPHPDVVLAKEFRAVAPLTPLPEKHARLAAMGVELHVLPFTRELAALSPEEFVERHLVTPFAPRALVVGEDFALGRGRAGNVERLRQIGSGHGFEVESVPLLAEGAEVVSASRIRAALAEGRVADAAALLGRRYTLTGLVVHGDKIGRTLGWPTANLRLHDEKAVPALGIYAVWARIAGEREWRAGAMSVGIRPTFDGKLRTLEVHLLGWDGDIYGRDVEVQFVQWLRSELKFDGREALVAAIAADVEHTRQRLAEPENAPELD</sequence>
<feature type="domain" description="Riboflavin kinase" evidence="15">
    <location>
        <begin position="166"/>
        <end position="292"/>
    </location>
</feature>
<dbReference type="PANTHER" id="PTHR22749">
    <property type="entry name" value="RIBOFLAVIN KINASE/FMN ADENYLYLTRANSFERASE"/>
    <property type="match status" value="1"/>
</dbReference>
<evidence type="ECO:0000259" key="15">
    <source>
        <dbReference type="SMART" id="SM00904"/>
    </source>
</evidence>
<comment type="similarity">
    <text evidence="14">Belongs to the ribF family.</text>
</comment>
<dbReference type="EC" id="2.7.7.2" evidence="14"/>
<keyword evidence="8 14" id="KW-0418">Kinase</keyword>
<dbReference type="InterPro" id="IPR023465">
    <property type="entry name" value="Riboflavin_kinase_dom_sf"/>
</dbReference>
<evidence type="ECO:0000313" key="17">
    <source>
        <dbReference type="Proteomes" id="UP000696931"/>
    </source>
</evidence>
<keyword evidence="7 14" id="KW-0547">Nucleotide-binding</keyword>
<evidence type="ECO:0000256" key="5">
    <source>
        <dbReference type="ARBA" id="ARBA00022679"/>
    </source>
</evidence>
<dbReference type="SMART" id="SM00904">
    <property type="entry name" value="Flavokinase"/>
    <property type="match status" value="1"/>
</dbReference>
<dbReference type="InterPro" id="IPR015865">
    <property type="entry name" value="Riboflavin_kinase_bac/euk"/>
</dbReference>
<dbReference type="Gene3D" id="2.40.30.30">
    <property type="entry name" value="Riboflavin kinase-like"/>
    <property type="match status" value="1"/>
</dbReference>
<evidence type="ECO:0000256" key="4">
    <source>
        <dbReference type="ARBA" id="ARBA00022643"/>
    </source>
</evidence>
<dbReference type="GO" id="GO:0003919">
    <property type="term" value="F:FMN adenylyltransferase activity"/>
    <property type="evidence" value="ECO:0007669"/>
    <property type="project" value="UniProtKB-UniRule"/>
</dbReference>
<protein>
    <recommendedName>
        <fullName evidence="14">Riboflavin biosynthesis protein</fullName>
    </recommendedName>
    <domain>
        <recommendedName>
            <fullName evidence="14">Riboflavin kinase</fullName>
            <ecNumber evidence="14">2.7.1.26</ecNumber>
        </recommendedName>
        <alternativeName>
            <fullName evidence="14">Flavokinase</fullName>
        </alternativeName>
    </domain>
    <domain>
        <recommendedName>
            <fullName evidence="14">FMN adenylyltransferase</fullName>
            <ecNumber evidence="14">2.7.7.2</ecNumber>
        </recommendedName>
        <alternativeName>
            <fullName evidence="14">FAD pyrophosphorylase</fullName>
        </alternativeName>
        <alternativeName>
            <fullName evidence="14">FAD synthase</fullName>
        </alternativeName>
    </domain>
</protein>
<evidence type="ECO:0000256" key="3">
    <source>
        <dbReference type="ARBA" id="ARBA00022630"/>
    </source>
</evidence>
<dbReference type="SUPFAM" id="SSF52374">
    <property type="entry name" value="Nucleotidylyl transferase"/>
    <property type="match status" value="1"/>
</dbReference>
<dbReference type="InterPro" id="IPR014729">
    <property type="entry name" value="Rossmann-like_a/b/a_fold"/>
</dbReference>
<comment type="caution">
    <text evidence="16">The sequence shown here is derived from an EMBL/GenBank/DDBJ whole genome shotgun (WGS) entry which is preliminary data.</text>
</comment>
<keyword evidence="4 14" id="KW-0288">FMN</keyword>
<dbReference type="Gene3D" id="3.40.50.620">
    <property type="entry name" value="HUPs"/>
    <property type="match status" value="1"/>
</dbReference>
<proteinExistence type="inferred from homology"/>